<dbReference type="PANTHER" id="PTHR13017:SF0">
    <property type="entry name" value="METHENYLTETRAHYDROFOLATE SYNTHASE DOMAIN-CONTAINING PROTEIN"/>
    <property type="match status" value="1"/>
</dbReference>
<dbReference type="Gene3D" id="3.40.50.10420">
    <property type="entry name" value="NagB/RpiA/CoA transferase-like"/>
    <property type="match status" value="1"/>
</dbReference>
<protein>
    <submittedName>
        <fullName evidence="1">5-formyltetrahydrofolate cyclo-ligase</fullName>
        <ecNumber evidence="1">6.3.3.2</ecNumber>
    </submittedName>
</protein>
<dbReference type="AlphaFoldDB" id="A0A853BR64"/>
<organism evidence="1 2">
    <name type="scientific">Streptomonospora nanhaiensis</name>
    <dbReference type="NCBI Taxonomy" id="1323731"/>
    <lineage>
        <taxon>Bacteria</taxon>
        <taxon>Bacillati</taxon>
        <taxon>Actinomycetota</taxon>
        <taxon>Actinomycetes</taxon>
        <taxon>Streptosporangiales</taxon>
        <taxon>Nocardiopsidaceae</taxon>
        <taxon>Streptomonospora</taxon>
    </lineage>
</organism>
<dbReference type="InterPro" id="IPR037171">
    <property type="entry name" value="NagB/RpiA_transferase-like"/>
</dbReference>
<accession>A0A853BR64</accession>
<comment type="caution">
    <text evidence="1">The sequence shown here is derived from an EMBL/GenBank/DDBJ whole genome shotgun (WGS) entry which is preliminary data.</text>
</comment>
<dbReference type="InterPro" id="IPR002698">
    <property type="entry name" value="FTHF_cligase"/>
</dbReference>
<dbReference type="InterPro" id="IPR024185">
    <property type="entry name" value="FTHF_cligase-like_sf"/>
</dbReference>
<name>A0A853BR64_9ACTN</name>
<dbReference type="SUPFAM" id="SSF100950">
    <property type="entry name" value="NagB/RpiA/CoA transferase-like"/>
    <property type="match status" value="1"/>
</dbReference>
<dbReference type="PANTHER" id="PTHR13017">
    <property type="entry name" value="5-FORMYLTETRAHYDROFOLATE CYCLO-LIGASE-RELATED"/>
    <property type="match status" value="1"/>
</dbReference>
<sequence length="240" mass="25987">MTDIDDAKGGVRRRVWALLDAHSAGRRGSVYGKIPDFTGADQAAHRLAGLSAWQGSRVVKSNPDRAQAEVRLNAVQDGKRVYMAVPKIAGTKPFFDLDPSQSHVIWEEAVTAEGAARYAQRVGLEGMRPIDVVVCGSVAVNREGVRLGKGAGYSDIEIALLGQAGLISAETMIVTTVHDLQVLDEPLPEAPHDVRVDAIVTPQEVVFCRPGPRRLGIAWEKMPTEKIAAIPVLRRLQEEA</sequence>
<dbReference type="RefSeq" id="WP_179768250.1">
    <property type="nucleotide sequence ID" value="NZ_JACCFO010000001.1"/>
</dbReference>
<gene>
    <name evidence="1" type="ORF">HNR12_003258</name>
</gene>
<reference evidence="1 2" key="1">
    <citation type="submission" date="2020-07" db="EMBL/GenBank/DDBJ databases">
        <title>Sequencing the genomes of 1000 actinobacteria strains.</title>
        <authorList>
            <person name="Klenk H.-P."/>
        </authorList>
    </citation>
    <scope>NUCLEOTIDE SEQUENCE [LARGE SCALE GENOMIC DNA]</scope>
    <source>
        <strain evidence="1 2">DSM 45927</strain>
    </source>
</reference>
<proteinExistence type="predicted"/>
<evidence type="ECO:0000313" key="1">
    <source>
        <dbReference type="EMBL" id="NYI96981.1"/>
    </source>
</evidence>
<dbReference type="EMBL" id="JACCFO010000001">
    <property type="protein sequence ID" value="NYI96981.1"/>
    <property type="molecule type" value="Genomic_DNA"/>
</dbReference>
<dbReference type="GO" id="GO:0005737">
    <property type="term" value="C:cytoplasm"/>
    <property type="evidence" value="ECO:0007669"/>
    <property type="project" value="TreeGrafter"/>
</dbReference>
<dbReference type="Proteomes" id="UP000575985">
    <property type="component" value="Unassembled WGS sequence"/>
</dbReference>
<keyword evidence="1" id="KW-0436">Ligase</keyword>
<dbReference type="Pfam" id="PF01812">
    <property type="entry name" value="5-FTHF_cyc-lig"/>
    <property type="match status" value="1"/>
</dbReference>
<dbReference type="EC" id="6.3.3.2" evidence="1"/>
<dbReference type="GO" id="GO:0030272">
    <property type="term" value="F:5-formyltetrahydrofolate cyclo-ligase activity"/>
    <property type="evidence" value="ECO:0007669"/>
    <property type="project" value="UniProtKB-EC"/>
</dbReference>
<evidence type="ECO:0000313" key="2">
    <source>
        <dbReference type="Proteomes" id="UP000575985"/>
    </source>
</evidence>
<keyword evidence="2" id="KW-1185">Reference proteome</keyword>